<comment type="caution">
    <text evidence="2">The sequence shown here is derived from an EMBL/GenBank/DDBJ whole genome shotgun (WGS) entry which is preliminary data.</text>
</comment>
<feature type="region of interest" description="Disordered" evidence="1">
    <location>
        <begin position="107"/>
        <end position="219"/>
    </location>
</feature>
<proteinExistence type="predicted"/>
<accession>A0ABN7IQJ1</accession>
<gene>
    <name evidence="2" type="ORF">JKIAZH3_G3486</name>
</gene>
<feature type="compositionally biased region" description="Low complexity" evidence="1">
    <location>
        <begin position="16"/>
        <end position="29"/>
    </location>
</feature>
<feature type="compositionally biased region" description="Low complexity" evidence="1">
    <location>
        <begin position="191"/>
        <end position="206"/>
    </location>
</feature>
<organism evidence="2 3">
    <name type="scientific">Tilletia caries</name>
    <name type="common">wheat bunt fungus</name>
    <dbReference type="NCBI Taxonomy" id="13290"/>
    <lineage>
        <taxon>Eukaryota</taxon>
        <taxon>Fungi</taxon>
        <taxon>Dikarya</taxon>
        <taxon>Basidiomycota</taxon>
        <taxon>Ustilaginomycotina</taxon>
        <taxon>Exobasidiomycetes</taxon>
        <taxon>Tilletiales</taxon>
        <taxon>Tilletiaceae</taxon>
        <taxon>Tilletia</taxon>
    </lineage>
</organism>
<protein>
    <submittedName>
        <fullName evidence="2">Uncharacterized protein</fullName>
    </submittedName>
</protein>
<feature type="non-terminal residue" evidence="2">
    <location>
        <position position="325"/>
    </location>
</feature>
<feature type="compositionally biased region" description="Pro residues" evidence="1">
    <location>
        <begin position="58"/>
        <end position="72"/>
    </location>
</feature>
<reference evidence="2" key="1">
    <citation type="submission" date="2020-10" db="EMBL/GenBank/DDBJ databases">
        <authorList>
            <person name="Sedaghatjoo S."/>
        </authorList>
    </citation>
    <scope>NUCLEOTIDE SEQUENCE</scope>
    <source>
        <strain evidence="2">AZH3</strain>
    </source>
</reference>
<evidence type="ECO:0000313" key="3">
    <source>
        <dbReference type="Proteomes" id="UP000836402"/>
    </source>
</evidence>
<feature type="region of interest" description="Disordered" evidence="1">
    <location>
        <begin position="1"/>
        <end position="75"/>
    </location>
</feature>
<evidence type="ECO:0000313" key="2">
    <source>
        <dbReference type="EMBL" id="CAD6911001.1"/>
    </source>
</evidence>
<keyword evidence="3" id="KW-1185">Reference proteome</keyword>
<dbReference type="Proteomes" id="UP000836402">
    <property type="component" value="Unassembled WGS sequence"/>
</dbReference>
<feature type="compositionally biased region" description="Low complexity" evidence="1">
    <location>
        <begin position="44"/>
        <end position="57"/>
    </location>
</feature>
<evidence type="ECO:0000256" key="1">
    <source>
        <dbReference type="SAM" id="MobiDB-lite"/>
    </source>
</evidence>
<name>A0ABN7IQJ1_9BASI</name>
<feature type="compositionally biased region" description="Low complexity" evidence="1">
    <location>
        <begin position="147"/>
        <end position="167"/>
    </location>
</feature>
<sequence length="325" mass="35038">MNPPPPSSTQAGGGPDPSSSSSRAESRPLSPHPPPHAQQHEQQHQQPQQQQLLQQQRPFPPSALRPPLPPPFKLSSIPLEKRIELWQNPDSADCIIIVPVPTREHEVPDVAFSPPPQSQQLAIKRKFAELEAAGRLGDPPGAPPGPSSAASAEAGPSSAVAGPSPSSLRQAPQAEVALPALPRRDPSNVIAAPAPAASGSAAASSSLPNQPPQPVDPTRPEAIHRERMTAEEGAAFGRKMRAQLSLFELDNERGPRWPKDENGKKYAPDGWREKHSARHGFDSSVQTTVGHYIENAKEGTFKRRVFRAHVRVLGTQCRLLQDLLT</sequence>
<dbReference type="EMBL" id="CAJHJG010001285">
    <property type="protein sequence ID" value="CAD6911001.1"/>
    <property type="molecule type" value="Genomic_DNA"/>
</dbReference>